<reference evidence="2" key="1">
    <citation type="submission" date="2016-03" db="EMBL/GenBank/DDBJ databases">
        <title>Mechanisms controlling the formation of the plant cell surface in tip-growing cells are functionally conserved among land plants.</title>
        <authorList>
            <person name="Honkanen S."/>
            <person name="Jones V.A."/>
            <person name="Morieri G."/>
            <person name="Champion C."/>
            <person name="Hetherington A.J."/>
            <person name="Kelly S."/>
            <person name="Saint-Marcoux D."/>
            <person name="Proust H."/>
            <person name="Prescott H."/>
            <person name="Dolan L."/>
        </authorList>
    </citation>
    <scope>NUCLEOTIDE SEQUENCE [LARGE SCALE GENOMIC DNA]</scope>
    <source>
        <tissue evidence="2">Whole gametophyte</tissue>
    </source>
</reference>
<feature type="region of interest" description="Disordered" evidence="1">
    <location>
        <begin position="44"/>
        <end position="113"/>
    </location>
</feature>
<evidence type="ECO:0000313" key="3">
    <source>
        <dbReference type="Proteomes" id="UP000077202"/>
    </source>
</evidence>
<feature type="compositionally biased region" description="Basic and acidic residues" evidence="1">
    <location>
        <begin position="62"/>
        <end position="76"/>
    </location>
</feature>
<protein>
    <submittedName>
        <fullName evidence="2">Uncharacterized protein</fullName>
    </submittedName>
</protein>
<proteinExistence type="predicted"/>
<gene>
    <name evidence="2" type="ORF">AXG93_421s1060</name>
</gene>
<dbReference type="Proteomes" id="UP000077202">
    <property type="component" value="Unassembled WGS sequence"/>
</dbReference>
<name>A0A176VMP5_MARPO</name>
<evidence type="ECO:0000256" key="1">
    <source>
        <dbReference type="SAM" id="MobiDB-lite"/>
    </source>
</evidence>
<feature type="compositionally biased region" description="Polar residues" evidence="1">
    <location>
        <begin position="49"/>
        <end position="61"/>
    </location>
</feature>
<accession>A0A176VMP5</accession>
<keyword evidence="3" id="KW-1185">Reference proteome</keyword>
<sequence length="113" mass="12416">MSSASLWAWVIERFIAYPAPPVRGISGPHSSFDDGGVRNEFVTREGELGSSSNELLNQRFGSDSDRESLESYDHNPADVGENETEEDEELAAAIIRQQEEEDDAEGSSPPCLQ</sequence>
<dbReference type="AlphaFoldDB" id="A0A176VMP5"/>
<comment type="caution">
    <text evidence="2">The sequence shown here is derived from an EMBL/GenBank/DDBJ whole genome shotgun (WGS) entry which is preliminary data.</text>
</comment>
<feature type="compositionally biased region" description="Acidic residues" evidence="1">
    <location>
        <begin position="80"/>
        <end position="90"/>
    </location>
</feature>
<dbReference type="EMBL" id="LVLJ01003531">
    <property type="protein sequence ID" value="OAE21056.1"/>
    <property type="molecule type" value="Genomic_DNA"/>
</dbReference>
<organism evidence="2 3">
    <name type="scientific">Marchantia polymorpha subsp. ruderalis</name>
    <dbReference type="NCBI Taxonomy" id="1480154"/>
    <lineage>
        <taxon>Eukaryota</taxon>
        <taxon>Viridiplantae</taxon>
        <taxon>Streptophyta</taxon>
        <taxon>Embryophyta</taxon>
        <taxon>Marchantiophyta</taxon>
        <taxon>Marchantiopsida</taxon>
        <taxon>Marchantiidae</taxon>
        <taxon>Marchantiales</taxon>
        <taxon>Marchantiaceae</taxon>
        <taxon>Marchantia</taxon>
    </lineage>
</organism>
<evidence type="ECO:0000313" key="2">
    <source>
        <dbReference type="EMBL" id="OAE21056.1"/>
    </source>
</evidence>